<evidence type="ECO:0000256" key="5">
    <source>
        <dbReference type="ARBA" id="ARBA00023224"/>
    </source>
</evidence>
<evidence type="ECO:0000259" key="10">
    <source>
        <dbReference type="PROSITE" id="PS50008"/>
    </source>
</evidence>
<dbReference type="PROSITE" id="PS50007">
    <property type="entry name" value="PIPLC_X_DOMAIN"/>
    <property type="match status" value="1"/>
</dbReference>
<dbReference type="GO" id="GO:0016042">
    <property type="term" value="P:lipid catabolic process"/>
    <property type="evidence" value="ECO:0007669"/>
    <property type="project" value="UniProtKB-KW"/>
</dbReference>
<keyword evidence="2 7" id="KW-0378">Hydrolase</keyword>
<keyword evidence="4 7" id="KW-0443">Lipid metabolism</keyword>
<feature type="domain" description="PI-PLC Y-box" evidence="10">
    <location>
        <begin position="641"/>
        <end position="756"/>
    </location>
</feature>
<dbReference type="GeneID" id="25035448"/>
<evidence type="ECO:0000313" key="12">
    <source>
        <dbReference type="Proteomes" id="UP000015464"/>
    </source>
</evidence>
<dbReference type="HOGENOM" id="CLU_002738_1_0_1"/>
<dbReference type="SMART" id="SM00239">
    <property type="entry name" value="C2"/>
    <property type="match status" value="1"/>
</dbReference>
<comment type="catalytic activity">
    <reaction evidence="1 7">
        <text>a 1,2-diacyl-sn-glycero-3-phospho-(1D-myo-inositol-4,5-bisphosphate) + H2O = 1D-myo-inositol 1,4,5-trisphosphate + a 1,2-diacyl-sn-glycerol + H(+)</text>
        <dbReference type="Rhea" id="RHEA:33179"/>
        <dbReference type="ChEBI" id="CHEBI:15377"/>
        <dbReference type="ChEBI" id="CHEBI:15378"/>
        <dbReference type="ChEBI" id="CHEBI:17815"/>
        <dbReference type="ChEBI" id="CHEBI:58456"/>
        <dbReference type="ChEBI" id="CHEBI:203600"/>
        <dbReference type="EC" id="3.1.4.11"/>
    </reaction>
</comment>
<dbReference type="SUPFAM" id="SSF50729">
    <property type="entry name" value="PH domain-like"/>
    <property type="match status" value="1"/>
</dbReference>
<dbReference type="InterPro" id="IPR015359">
    <property type="entry name" value="PLC_EF-hand-like"/>
</dbReference>
<evidence type="ECO:0000256" key="4">
    <source>
        <dbReference type="ARBA" id="ARBA00023098"/>
    </source>
</evidence>
<dbReference type="eggNOG" id="KOG0169">
    <property type="taxonomic scope" value="Eukaryota"/>
</dbReference>
<dbReference type="InterPro" id="IPR011993">
    <property type="entry name" value="PH-like_dom_sf"/>
</dbReference>
<feature type="compositionally biased region" description="Low complexity" evidence="8">
    <location>
        <begin position="128"/>
        <end position="143"/>
    </location>
</feature>
<dbReference type="InterPro" id="IPR011992">
    <property type="entry name" value="EF-hand-dom_pair"/>
</dbReference>
<reference evidence="11 12" key="1">
    <citation type="journal article" date="2011" name="Science">
        <title>Comparative functional genomics of the fission yeasts.</title>
        <authorList>
            <person name="Rhind N."/>
            <person name="Chen Z."/>
            <person name="Yassour M."/>
            <person name="Thompson D.A."/>
            <person name="Haas B.J."/>
            <person name="Habib N."/>
            <person name="Wapinski I."/>
            <person name="Roy S."/>
            <person name="Lin M.F."/>
            <person name="Heiman D.I."/>
            <person name="Young S.K."/>
            <person name="Furuya K."/>
            <person name="Guo Y."/>
            <person name="Pidoux A."/>
            <person name="Chen H.M."/>
            <person name="Robbertse B."/>
            <person name="Goldberg J.M."/>
            <person name="Aoki K."/>
            <person name="Bayne E.H."/>
            <person name="Berlin A.M."/>
            <person name="Desjardins C.A."/>
            <person name="Dobbs E."/>
            <person name="Dukaj L."/>
            <person name="Fan L."/>
            <person name="FitzGerald M.G."/>
            <person name="French C."/>
            <person name="Gujja S."/>
            <person name="Hansen K."/>
            <person name="Keifenheim D."/>
            <person name="Levin J.Z."/>
            <person name="Mosher R.A."/>
            <person name="Mueller C.A."/>
            <person name="Pfiffner J."/>
            <person name="Priest M."/>
            <person name="Russ C."/>
            <person name="Smialowska A."/>
            <person name="Swoboda P."/>
            <person name="Sykes S.M."/>
            <person name="Vaughn M."/>
            <person name="Vengrova S."/>
            <person name="Yoder R."/>
            <person name="Zeng Q."/>
            <person name="Allshire R."/>
            <person name="Baulcombe D."/>
            <person name="Birren B.W."/>
            <person name="Brown W."/>
            <person name="Ekwall K."/>
            <person name="Kellis M."/>
            <person name="Leatherwood J."/>
            <person name="Levin H."/>
            <person name="Margalit H."/>
            <person name="Martienssen R."/>
            <person name="Nieduszynski C.A."/>
            <person name="Spatafora J.W."/>
            <person name="Friedman N."/>
            <person name="Dalgaard J.Z."/>
            <person name="Baumann P."/>
            <person name="Niki H."/>
            <person name="Regev A."/>
            <person name="Nusbaum C."/>
        </authorList>
    </citation>
    <scope>NUCLEOTIDE SEQUENCE [LARGE SCALE GENOMIC DNA]</scope>
    <source>
        <strain evidence="12">OY26 / ATCC MYA-4695 / CBS 11777 / NBRC 106824 / NRRL Y48691</strain>
    </source>
</reference>
<feature type="region of interest" description="Disordered" evidence="8">
    <location>
        <begin position="610"/>
        <end position="629"/>
    </location>
</feature>
<dbReference type="Pfam" id="PF00387">
    <property type="entry name" value="PI-PLC-Y"/>
    <property type="match status" value="1"/>
</dbReference>
<organism evidence="11 12">
    <name type="scientific">Schizosaccharomyces cryophilus (strain OY26 / ATCC MYA-4695 / CBS 11777 / NBRC 106824 / NRRL Y48691)</name>
    <name type="common">Fission yeast</name>
    <dbReference type="NCBI Taxonomy" id="653667"/>
    <lineage>
        <taxon>Eukaryota</taxon>
        <taxon>Fungi</taxon>
        <taxon>Dikarya</taxon>
        <taxon>Ascomycota</taxon>
        <taxon>Taphrinomycotina</taxon>
        <taxon>Schizosaccharomycetes</taxon>
        <taxon>Schizosaccharomycetales</taxon>
        <taxon>Schizosaccharomycetaceae</taxon>
        <taxon>Schizosaccharomyces</taxon>
    </lineage>
</organism>
<dbReference type="GO" id="GO:0051209">
    <property type="term" value="P:release of sequestered calcium ion into cytosol"/>
    <property type="evidence" value="ECO:0007669"/>
    <property type="project" value="TreeGrafter"/>
</dbReference>
<dbReference type="EC" id="3.1.4.11" evidence="7"/>
<comment type="function">
    <text evidence="6">The production of the second messenger molecules diacylglycerol (DAG) and inositol 1,4,5-trisphosphate (IP3) is mediated by activated phosphatidylinositol-specific phospholipase C enzymes.</text>
</comment>
<dbReference type="PRINTS" id="PR00390">
    <property type="entry name" value="PHPHLIPASEC"/>
</dbReference>
<feature type="domain" description="C2" evidence="9">
    <location>
        <begin position="758"/>
        <end position="886"/>
    </location>
</feature>
<gene>
    <name evidence="11" type="ORF">SPOG_01117</name>
</gene>
<dbReference type="Pfam" id="PF00168">
    <property type="entry name" value="C2"/>
    <property type="match status" value="1"/>
</dbReference>
<dbReference type="Gene3D" id="3.20.20.190">
    <property type="entry name" value="Phosphatidylinositol (PI) phosphodiesterase"/>
    <property type="match status" value="1"/>
</dbReference>
<dbReference type="GO" id="GO:0004435">
    <property type="term" value="F:phosphatidylinositol-4,5-bisphosphate phospholipase C activity"/>
    <property type="evidence" value="ECO:0007669"/>
    <property type="project" value="UniProtKB-EC"/>
</dbReference>
<dbReference type="InterPro" id="IPR037755">
    <property type="entry name" value="Plc1_PH"/>
</dbReference>
<feature type="region of interest" description="Disordered" evidence="8">
    <location>
        <begin position="125"/>
        <end position="148"/>
    </location>
</feature>
<dbReference type="OMA" id="HWQREMS"/>
<protein>
    <recommendedName>
        <fullName evidence="7">Phosphoinositide phospholipase C</fullName>
        <ecNumber evidence="7">3.1.4.11</ecNumber>
    </recommendedName>
</protein>
<dbReference type="PANTHER" id="PTHR10336">
    <property type="entry name" value="PHOSPHOINOSITIDE-SPECIFIC PHOSPHOLIPASE C FAMILY PROTEIN"/>
    <property type="match status" value="1"/>
</dbReference>
<keyword evidence="5" id="KW-0807">Transducer</keyword>
<name>S9X087_SCHCR</name>
<dbReference type="SMART" id="SM00148">
    <property type="entry name" value="PLCXc"/>
    <property type="match status" value="1"/>
</dbReference>
<dbReference type="InterPro" id="IPR001711">
    <property type="entry name" value="PLipase_C_Pinositol-sp_Y"/>
</dbReference>
<dbReference type="PROSITE" id="PS50008">
    <property type="entry name" value="PIPLC_Y_DOMAIN"/>
    <property type="match status" value="1"/>
</dbReference>
<dbReference type="EMBL" id="KE546993">
    <property type="protein sequence ID" value="EPY50357.1"/>
    <property type="molecule type" value="Genomic_DNA"/>
</dbReference>
<evidence type="ECO:0000256" key="2">
    <source>
        <dbReference type="ARBA" id="ARBA00022801"/>
    </source>
</evidence>
<evidence type="ECO:0000256" key="6">
    <source>
        <dbReference type="ARBA" id="ARBA00059664"/>
    </source>
</evidence>
<feature type="compositionally biased region" description="Basic and acidic residues" evidence="8">
    <location>
        <begin position="59"/>
        <end position="69"/>
    </location>
</feature>
<keyword evidence="12" id="KW-1185">Reference proteome</keyword>
<dbReference type="OrthoDB" id="269822at2759"/>
<dbReference type="AlphaFoldDB" id="S9X087"/>
<dbReference type="InterPro" id="IPR000909">
    <property type="entry name" value="PLipase_C_PInositol-sp_X_dom"/>
</dbReference>
<dbReference type="FunFam" id="3.20.20.190:FF:000039">
    <property type="entry name" value="Phosphoinositide phospholipase C"/>
    <property type="match status" value="1"/>
</dbReference>
<feature type="region of interest" description="Disordered" evidence="8">
    <location>
        <begin position="38"/>
        <end position="78"/>
    </location>
</feature>
<dbReference type="SUPFAM" id="SSF47473">
    <property type="entry name" value="EF-hand"/>
    <property type="match status" value="1"/>
</dbReference>
<dbReference type="GO" id="GO:0048015">
    <property type="term" value="P:phosphatidylinositol-mediated signaling"/>
    <property type="evidence" value="ECO:0007669"/>
    <property type="project" value="TreeGrafter"/>
</dbReference>
<dbReference type="Gene3D" id="2.30.29.30">
    <property type="entry name" value="Pleckstrin-homology domain (PH domain)/Phosphotyrosine-binding domain (PTB)"/>
    <property type="match status" value="1"/>
</dbReference>
<dbReference type="SUPFAM" id="SSF51695">
    <property type="entry name" value="PLC-like phosphodiesterases"/>
    <property type="match status" value="1"/>
</dbReference>
<dbReference type="CDD" id="cd08598">
    <property type="entry name" value="PI-PLC1c_yeast"/>
    <property type="match status" value="1"/>
</dbReference>
<dbReference type="STRING" id="653667.S9X087"/>
<dbReference type="SUPFAM" id="SSF49562">
    <property type="entry name" value="C2 domain (Calcium/lipid-binding domain, CaLB)"/>
    <property type="match status" value="1"/>
</dbReference>
<dbReference type="Pfam" id="PF00388">
    <property type="entry name" value="PI-PLC-X"/>
    <property type="match status" value="1"/>
</dbReference>
<dbReference type="Gene3D" id="2.60.40.150">
    <property type="entry name" value="C2 domain"/>
    <property type="match status" value="1"/>
</dbReference>
<dbReference type="InterPro" id="IPR017946">
    <property type="entry name" value="PLC-like_Pdiesterase_TIM-brl"/>
</dbReference>
<dbReference type="PANTHER" id="PTHR10336:SF36">
    <property type="entry name" value="1-PHOSPHATIDYLINOSITOL 4,5-BISPHOSPHATE PHOSPHODIESTERASE BETA-4"/>
    <property type="match status" value="1"/>
</dbReference>
<sequence length="906" mass="104518">MLFNQKIMDQQEIEIVRESPVPLERTSSSFQLNEQFVPSATTPNRSHSVNNPLSASNDGLEHTTCDKEASSSGTLKKRSNSFSSFLDAHSKTTVPYSETDRSPGLNWLSVKLNILFRSQRAPLRSLRKSSTSSNNSRSEGSSTQTFPSTSDIFDTKHLLATIVPESIQNGCFLFRVTKKKVRQRKVSLDPFTGYMILDKNTGKPYRKLCVDDIKEIRQGSESRNYREQFKISYENEKRWFTIVYTAEDKMKALHFISPTMDGLNQWVMALEGLKTYRLNEFITGSRFVTNHNVQTIKGDEQLDHPWEKLEKDETAELTFVDVQCMCQKLHLNASFEYLEQMFRKADTLRTGKLNFEGFQHFVSILKTRPEVKQIFYKYTDNSKEMSLDQFIFFLRDSQKSTINDDQIELVYSSFCKSHDSPMDLIEFTSYLSSPANAPLTSINQNMNRPLNEYIISSSHNTYLLGKQFAGESSIEGYIRSLQRGCKCIEIDCWDGPDGPVVCHGRTFTSIIRFNDVIDVIKKYAFVVSAYPVIISLEIHCCPEQQQQMACYMREAFGNYLLTEPLGIHEKVLPSPEQLLYKILIKVKCQATISASNTIDVFQGGVVDSSTDTTESSELESGERNLSNEPKKRKRKVIISELQQIAPYVRSLRFRNFSLPESKTYNHIFSFSERTIKRHGKTMFPRLSKHNTKYLCRVYPGPLRLGSTNLNPQFYWRMGVQMVALNWQTYDVGLQINDALFQADPPSGYLLKPEYQRTMEEKVKQSKQLDNSPRKMLLNIEILSGQQLRRAKELFNSETLCPFVQVQIHSMEETPFRWTSSVVHRNGFRPIWQESFRYESVTKDDVYSVIRFLVHHRGSSGNDSVIAVFACPLYRLQTGYRHIPLYDMQGESLLFSTLFVRIEKTEF</sequence>
<dbReference type="InterPro" id="IPR000008">
    <property type="entry name" value="C2_dom"/>
</dbReference>
<dbReference type="CDD" id="cd16207">
    <property type="entry name" value="EFh_ScPlc1p_like"/>
    <property type="match status" value="1"/>
</dbReference>
<keyword evidence="3 7" id="KW-0442">Lipid degradation</keyword>
<evidence type="ECO:0000259" key="9">
    <source>
        <dbReference type="PROSITE" id="PS50004"/>
    </source>
</evidence>
<dbReference type="InterPro" id="IPR035892">
    <property type="entry name" value="C2_domain_sf"/>
</dbReference>
<dbReference type="Pfam" id="PF09279">
    <property type="entry name" value="EF-hand_like"/>
    <property type="match status" value="1"/>
</dbReference>
<dbReference type="Proteomes" id="UP000015464">
    <property type="component" value="Unassembled WGS sequence"/>
</dbReference>
<accession>S9X087</accession>
<evidence type="ECO:0000256" key="7">
    <source>
        <dbReference type="RuleBase" id="RU361133"/>
    </source>
</evidence>
<evidence type="ECO:0000256" key="8">
    <source>
        <dbReference type="SAM" id="MobiDB-lite"/>
    </source>
</evidence>
<dbReference type="CDD" id="cd00275">
    <property type="entry name" value="C2_PLC_like"/>
    <property type="match status" value="1"/>
</dbReference>
<dbReference type="RefSeq" id="XP_013024843.1">
    <property type="nucleotide sequence ID" value="XM_013169389.1"/>
</dbReference>
<dbReference type="InterPro" id="IPR001192">
    <property type="entry name" value="PI-PLC_fam"/>
</dbReference>
<proteinExistence type="predicted"/>
<evidence type="ECO:0000256" key="1">
    <source>
        <dbReference type="ARBA" id="ARBA00001195"/>
    </source>
</evidence>
<dbReference type="PROSITE" id="PS50004">
    <property type="entry name" value="C2"/>
    <property type="match status" value="1"/>
</dbReference>
<dbReference type="CDD" id="cd13360">
    <property type="entry name" value="PH_PLC_fungal"/>
    <property type="match status" value="1"/>
</dbReference>
<dbReference type="Gene3D" id="1.10.238.10">
    <property type="entry name" value="EF-hand"/>
    <property type="match status" value="1"/>
</dbReference>
<dbReference type="SMART" id="SM00149">
    <property type="entry name" value="PLCYc"/>
    <property type="match status" value="1"/>
</dbReference>
<evidence type="ECO:0000256" key="3">
    <source>
        <dbReference type="ARBA" id="ARBA00022963"/>
    </source>
</evidence>
<feature type="compositionally biased region" description="Polar residues" evidence="8">
    <location>
        <begin position="38"/>
        <end position="57"/>
    </location>
</feature>
<evidence type="ECO:0000313" key="11">
    <source>
        <dbReference type="EMBL" id="EPY50357.1"/>
    </source>
</evidence>